<dbReference type="Proteomes" id="UP000267096">
    <property type="component" value="Unassembled WGS sequence"/>
</dbReference>
<feature type="compositionally biased region" description="Polar residues" evidence="1">
    <location>
        <begin position="151"/>
        <end position="161"/>
    </location>
</feature>
<evidence type="ECO:0000313" key="3">
    <source>
        <dbReference type="Proteomes" id="UP000267096"/>
    </source>
</evidence>
<gene>
    <name evidence="2" type="ORF">ASIM_LOCUS14957</name>
</gene>
<dbReference type="AlphaFoldDB" id="A0A0M3K3K9"/>
<reference evidence="4" key="1">
    <citation type="submission" date="2017-02" db="UniProtKB">
        <authorList>
            <consortium name="WormBaseParasite"/>
        </authorList>
    </citation>
    <scope>IDENTIFICATION</scope>
</reference>
<feature type="compositionally biased region" description="Low complexity" evidence="1">
    <location>
        <begin position="162"/>
        <end position="175"/>
    </location>
</feature>
<proteinExistence type="predicted"/>
<dbReference type="WBParaSite" id="ASIM_0001555001-mRNA-1">
    <property type="protein sequence ID" value="ASIM_0001555001-mRNA-1"/>
    <property type="gene ID" value="ASIM_0001555001"/>
</dbReference>
<name>A0A0M3K3K9_ANISI</name>
<feature type="region of interest" description="Disordered" evidence="1">
    <location>
        <begin position="119"/>
        <end position="206"/>
    </location>
</feature>
<reference evidence="2 3" key="2">
    <citation type="submission" date="2018-11" db="EMBL/GenBank/DDBJ databases">
        <authorList>
            <consortium name="Pathogen Informatics"/>
        </authorList>
    </citation>
    <scope>NUCLEOTIDE SEQUENCE [LARGE SCALE GENOMIC DNA]</scope>
</reference>
<feature type="region of interest" description="Disordered" evidence="1">
    <location>
        <begin position="64"/>
        <end position="105"/>
    </location>
</feature>
<evidence type="ECO:0000313" key="2">
    <source>
        <dbReference type="EMBL" id="VDK53785.1"/>
    </source>
</evidence>
<evidence type="ECO:0000256" key="1">
    <source>
        <dbReference type="SAM" id="MobiDB-lite"/>
    </source>
</evidence>
<evidence type="ECO:0000313" key="4">
    <source>
        <dbReference type="WBParaSite" id="ASIM_0001555001-mRNA-1"/>
    </source>
</evidence>
<keyword evidence="3" id="KW-1185">Reference proteome</keyword>
<dbReference type="EMBL" id="UYRR01032020">
    <property type="protein sequence ID" value="VDK53785.1"/>
    <property type="molecule type" value="Genomic_DNA"/>
</dbReference>
<feature type="compositionally biased region" description="Polar residues" evidence="1">
    <location>
        <begin position="91"/>
        <end position="104"/>
    </location>
</feature>
<feature type="compositionally biased region" description="Low complexity" evidence="1">
    <location>
        <begin position="65"/>
        <end position="76"/>
    </location>
</feature>
<organism evidence="4">
    <name type="scientific">Anisakis simplex</name>
    <name type="common">Herring worm</name>
    <dbReference type="NCBI Taxonomy" id="6269"/>
    <lineage>
        <taxon>Eukaryota</taxon>
        <taxon>Metazoa</taxon>
        <taxon>Ecdysozoa</taxon>
        <taxon>Nematoda</taxon>
        <taxon>Chromadorea</taxon>
        <taxon>Rhabditida</taxon>
        <taxon>Spirurina</taxon>
        <taxon>Ascaridomorpha</taxon>
        <taxon>Ascaridoidea</taxon>
        <taxon>Anisakidae</taxon>
        <taxon>Anisakis</taxon>
        <taxon>Anisakis simplex complex</taxon>
    </lineage>
</organism>
<protein>
    <submittedName>
        <fullName evidence="2 4">Uncharacterized protein</fullName>
    </submittedName>
</protein>
<sequence length="249" mass="25968">MRNPALDGLSNACVVSMSTSVSFAMLHELYSPSHRVQLEEGANEPSIALTTAQSTQSVKTAIPLTNETDNSNNESNQRAEAKAQTEEATAIQSTSPLATAQAPTSPALVTPQEAKVLNEPTSPSLVTPQEAKDATPASDEAAAESGPGLDGSTTDSKPVANSQSATTPQQPSSTPVLKTAEETTVTSPSGVAVDSVPTEPSNAEMQPRAGLIFCGRRGGGPWVGFFNDDEEFKTEEKELNPVEEETVAI</sequence>
<accession>A0A0M3K3K9</accession>